<dbReference type="EMBL" id="BJHY01000002">
    <property type="protein sequence ID" value="GDY80243.1"/>
    <property type="molecule type" value="Genomic_DNA"/>
</dbReference>
<dbReference type="Proteomes" id="UP000299211">
    <property type="component" value="Unassembled WGS sequence"/>
</dbReference>
<name>A0A4D4N714_STRAX</name>
<evidence type="ECO:0000313" key="2">
    <source>
        <dbReference type="EMBL" id="GDY80243.1"/>
    </source>
</evidence>
<evidence type="ECO:0000256" key="1">
    <source>
        <dbReference type="SAM" id="MobiDB-lite"/>
    </source>
</evidence>
<proteinExistence type="predicted"/>
<sequence length="96" mass="9931">MGVGPQPAGDIDGQDQPAVGSPWQWDFGQCPPQPAGIDASTGQGGVEAAMASAVFTHQRQLGQRPHRSVATQNGIGQLEQRVRTSGQTGVELAPEA</sequence>
<reference evidence="2 3" key="1">
    <citation type="submission" date="2019-04" db="EMBL/GenBank/DDBJ databases">
        <title>Draft genome sequences of Streptomyces avermitilis ATCC 31267.</title>
        <authorList>
            <person name="Komaki H."/>
            <person name="Tamura T."/>
            <person name="Hosoyama A."/>
        </authorList>
    </citation>
    <scope>NUCLEOTIDE SEQUENCE [LARGE SCALE GENOMIC DNA]</scope>
    <source>
        <strain evidence="2 3">ATCC 31267</strain>
    </source>
</reference>
<feature type="region of interest" description="Disordered" evidence="1">
    <location>
        <begin position="1"/>
        <end position="44"/>
    </location>
</feature>
<dbReference type="AlphaFoldDB" id="A0A4D4N714"/>
<protein>
    <submittedName>
        <fullName evidence="2">Uncharacterized protein</fullName>
    </submittedName>
</protein>
<feature type="region of interest" description="Disordered" evidence="1">
    <location>
        <begin position="59"/>
        <end position="96"/>
    </location>
</feature>
<evidence type="ECO:0000313" key="3">
    <source>
        <dbReference type="Proteomes" id="UP000299211"/>
    </source>
</evidence>
<accession>A0A4D4N714</accession>
<comment type="caution">
    <text evidence="2">The sequence shown here is derived from an EMBL/GenBank/DDBJ whole genome shotgun (WGS) entry which is preliminary data.</text>
</comment>
<gene>
    <name evidence="2" type="ORF">SAV31267_097280</name>
</gene>
<organism evidence="2 3">
    <name type="scientific">Streptomyces avermitilis</name>
    <dbReference type="NCBI Taxonomy" id="33903"/>
    <lineage>
        <taxon>Bacteria</taxon>
        <taxon>Bacillati</taxon>
        <taxon>Actinomycetota</taxon>
        <taxon>Actinomycetes</taxon>
        <taxon>Kitasatosporales</taxon>
        <taxon>Streptomycetaceae</taxon>
        <taxon>Streptomyces</taxon>
    </lineage>
</organism>